<dbReference type="InParanoid" id="G2YBS2"/>
<reference evidence="2" key="1">
    <citation type="journal article" date="2011" name="PLoS Genet.">
        <title>Genomic analysis of the necrotrophic fungal pathogens Sclerotinia sclerotiorum and Botrytis cinerea.</title>
        <authorList>
            <person name="Amselem J."/>
            <person name="Cuomo C.A."/>
            <person name="van Kan J.A."/>
            <person name="Viaud M."/>
            <person name="Benito E.P."/>
            <person name="Couloux A."/>
            <person name="Coutinho P.M."/>
            <person name="de Vries R.P."/>
            <person name="Dyer P.S."/>
            <person name="Fillinger S."/>
            <person name="Fournier E."/>
            <person name="Gout L."/>
            <person name="Hahn M."/>
            <person name="Kohn L."/>
            <person name="Lapalu N."/>
            <person name="Plummer K.M."/>
            <person name="Pradier J.M."/>
            <person name="Quevillon E."/>
            <person name="Sharon A."/>
            <person name="Simon A."/>
            <person name="ten Have A."/>
            <person name="Tudzynski B."/>
            <person name="Tudzynski P."/>
            <person name="Wincker P."/>
            <person name="Andrew M."/>
            <person name="Anthouard V."/>
            <person name="Beever R.E."/>
            <person name="Beffa R."/>
            <person name="Benoit I."/>
            <person name="Bouzid O."/>
            <person name="Brault B."/>
            <person name="Chen Z."/>
            <person name="Choquer M."/>
            <person name="Collemare J."/>
            <person name="Cotton P."/>
            <person name="Danchin E.G."/>
            <person name="Da Silva C."/>
            <person name="Gautier A."/>
            <person name="Giraud C."/>
            <person name="Giraud T."/>
            <person name="Gonzalez C."/>
            <person name="Grossetete S."/>
            <person name="Guldener U."/>
            <person name="Henrissat B."/>
            <person name="Howlett B.J."/>
            <person name="Kodira C."/>
            <person name="Kretschmer M."/>
            <person name="Lappartient A."/>
            <person name="Leroch M."/>
            <person name="Levis C."/>
            <person name="Mauceli E."/>
            <person name="Neuveglise C."/>
            <person name="Oeser B."/>
            <person name="Pearson M."/>
            <person name="Poulain J."/>
            <person name="Poussereau N."/>
            <person name="Quesneville H."/>
            <person name="Rascle C."/>
            <person name="Schumacher J."/>
            <person name="Segurens B."/>
            <person name="Sexton A."/>
            <person name="Silva E."/>
            <person name="Sirven C."/>
            <person name="Soanes D.M."/>
            <person name="Talbot N.J."/>
            <person name="Templeton M."/>
            <person name="Yandava C."/>
            <person name="Yarden O."/>
            <person name="Zeng Q."/>
            <person name="Rollins J.A."/>
            <person name="Lebrun M.H."/>
            <person name="Dickman M."/>
        </authorList>
    </citation>
    <scope>NUCLEOTIDE SEQUENCE [LARGE SCALE GENOMIC DNA]</scope>
    <source>
        <strain evidence="2">T4</strain>
    </source>
</reference>
<proteinExistence type="predicted"/>
<dbReference type="HOGENOM" id="CLU_2426757_0_0_1"/>
<protein>
    <submittedName>
        <fullName evidence="1">Uncharacterized protein</fullName>
    </submittedName>
</protein>
<dbReference type="AlphaFoldDB" id="G2YBS2"/>
<evidence type="ECO:0000313" key="2">
    <source>
        <dbReference type="Proteomes" id="UP000008177"/>
    </source>
</evidence>
<sequence>MAVESIPNTANDRIRKVFSSIVRHPELRLGLGLLFEVAGTVGFEVGAGVDIAGVPMSKSWYLSWVKSRSGGETCLSQLDWLGLRLSLLEAE</sequence>
<evidence type="ECO:0000313" key="1">
    <source>
        <dbReference type="EMBL" id="CCD34663.1"/>
    </source>
</evidence>
<name>G2YBS2_BOTF4</name>
<dbReference type="EMBL" id="FQ790313">
    <property type="protein sequence ID" value="CCD34663.1"/>
    <property type="molecule type" value="Genomic_DNA"/>
</dbReference>
<gene>
    <name evidence="1" type="ORF">BofuT4_uP100670.1</name>
</gene>
<organism evidence="1 2">
    <name type="scientific">Botryotinia fuckeliana (strain T4)</name>
    <name type="common">Noble rot fungus</name>
    <name type="synonym">Botrytis cinerea</name>
    <dbReference type="NCBI Taxonomy" id="999810"/>
    <lineage>
        <taxon>Eukaryota</taxon>
        <taxon>Fungi</taxon>
        <taxon>Dikarya</taxon>
        <taxon>Ascomycota</taxon>
        <taxon>Pezizomycotina</taxon>
        <taxon>Leotiomycetes</taxon>
        <taxon>Helotiales</taxon>
        <taxon>Sclerotiniaceae</taxon>
        <taxon>Botrytis</taxon>
    </lineage>
</organism>
<accession>G2YBS2</accession>
<dbReference type="Proteomes" id="UP000008177">
    <property type="component" value="Unplaced contigs"/>
</dbReference>